<sequence length="168" mass="19295">MFKILSFIQKLLNDPQRRPFLNTVDRLFAYWMPCLIPSAVTVLGLLFFAKRISCWTSAHYVSGWLQYVEVSCYMENSYHSPAKFGGWCQGKPPSTVFLMAIPASSNGDFFFHVHALAASLFDVPAIIRDKVDRPLTIGRQFGLTVVYFERVYLLHGHGLLRERYHDEA</sequence>
<evidence type="ECO:0000256" key="1">
    <source>
        <dbReference type="SAM" id="Phobius"/>
    </source>
</evidence>
<protein>
    <submittedName>
        <fullName evidence="2">Uncharacterized protein</fullName>
    </submittedName>
</protein>
<organism evidence="2 3">
    <name type="scientific">Mesorhabditis spiculigera</name>
    <dbReference type="NCBI Taxonomy" id="96644"/>
    <lineage>
        <taxon>Eukaryota</taxon>
        <taxon>Metazoa</taxon>
        <taxon>Ecdysozoa</taxon>
        <taxon>Nematoda</taxon>
        <taxon>Chromadorea</taxon>
        <taxon>Rhabditida</taxon>
        <taxon>Rhabditina</taxon>
        <taxon>Rhabditomorpha</taxon>
        <taxon>Rhabditoidea</taxon>
        <taxon>Rhabditidae</taxon>
        <taxon>Mesorhabditinae</taxon>
        <taxon>Mesorhabditis</taxon>
    </lineage>
</organism>
<keyword evidence="1" id="KW-1133">Transmembrane helix</keyword>
<proteinExistence type="predicted"/>
<dbReference type="AlphaFoldDB" id="A0AA36G9H4"/>
<keyword evidence="1" id="KW-0472">Membrane</keyword>
<feature type="transmembrane region" description="Helical" evidence="1">
    <location>
        <begin position="28"/>
        <end position="49"/>
    </location>
</feature>
<evidence type="ECO:0000313" key="2">
    <source>
        <dbReference type="EMBL" id="CAJ0584150.1"/>
    </source>
</evidence>
<accession>A0AA36G9H4</accession>
<evidence type="ECO:0000313" key="3">
    <source>
        <dbReference type="Proteomes" id="UP001177023"/>
    </source>
</evidence>
<gene>
    <name evidence="2" type="ORF">MSPICULIGERA_LOCUS22212</name>
</gene>
<reference evidence="2" key="1">
    <citation type="submission" date="2023-06" db="EMBL/GenBank/DDBJ databases">
        <authorList>
            <person name="Delattre M."/>
        </authorList>
    </citation>
    <scope>NUCLEOTIDE SEQUENCE</scope>
    <source>
        <strain evidence="2">AF72</strain>
    </source>
</reference>
<name>A0AA36G9H4_9BILA</name>
<dbReference type="EMBL" id="CATQJA010002686">
    <property type="protein sequence ID" value="CAJ0584150.1"/>
    <property type="molecule type" value="Genomic_DNA"/>
</dbReference>
<keyword evidence="3" id="KW-1185">Reference proteome</keyword>
<keyword evidence="1" id="KW-0812">Transmembrane</keyword>
<dbReference type="Proteomes" id="UP001177023">
    <property type="component" value="Unassembled WGS sequence"/>
</dbReference>
<comment type="caution">
    <text evidence="2">The sequence shown here is derived from an EMBL/GenBank/DDBJ whole genome shotgun (WGS) entry which is preliminary data.</text>
</comment>
<feature type="non-terminal residue" evidence="2">
    <location>
        <position position="168"/>
    </location>
</feature>